<protein>
    <submittedName>
        <fullName evidence="2">Esterase/lipase/thioesterase family active site</fullName>
    </submittedName>
</protein>
<dbReference type="STRING" id="314344.AL013_00150"/>
<reference evidence="2 3" key="1">
    <citation type="submission" date="2006-09" db="EMBL/GenBank/DDBJ databases">
        <authorList>
            <person name="Emerson D."/>
            <person name="Ferriera S."/>
            <person name="Johnson J."/>
            <person name="Kravitz S."/>
            <person name="Halpern A."/>
            <person name="Remington K."/>
            <person name="Beeson K."/>
            <person name="Tran B."/>
            <person name="Rogers Y.-H."/>
            <person name="Friedman R."/>
            <person name="Venter J.C."/>
        </authorList>
    </citation>
    <scope>NUCLEOTIDE SEQUENCE [LARGE SCALE GENOMIC DNA]</scope>
    <source>
        <strain evidence="2 3">PV-1</strain>
    </source>
</reference>
<dbReference type="OrthoDB" id="2004167at2"/>
<gene>
    <name evidence="2" type="ORF">SPV1_07856</name>
</gene>
<dbReference type="SUPFAM" id="SSF53474">
    <property type="entry name" value="alpha/beta-Hydrolases"/>
    <property type="match status" value="1"/>
</dbReference>
<organism evidence="2 3">
    <name type="scientific">Mariprofundus ferrooxydans PV-1</name>
    <dbReference type="NCBI Taxonomy" id="314345"/>
    <lineage>
        <taxon>Bacteria</taxon>
        <taxon>Pseudomonadati</taxon>
        <taxon>Pseudomonadota</taxon>
        <taxon>Candidatius Mariprofundia</taxon>
        <taxon>Mariprofundales</taxon>
        <taxon>Mariprofundaceae</taxon>
        <taxon>Mariprofundus</taxon>
    </lineage>
</organism>
<dbReference type="InterPro" id="IPR000073">
    <property type="entry name" value="AB_hydrolase_1"/>
</dbReference>
<dbReference type="EMBL" id="AATS01000007">
    <property type="protein sequence ID" value="EAU54593.1"/>
    <property type="molecule type" value="Genomic_DNA"/>
</dbReference>
<evidence type="ECO:0000313" key="3">
    <source>
        <dbReference type="Proteomes" id="UP000005297"/>
    </source>
</evidence>
<sequence length="236" mass="26362">MSAQPTVVLIHGLFGFDRLLWLEYFRQARSLYGQMGMRVIVPKLPWAGTIKQRASALAEQLATQPGPLHLIAHSMGGVDARYWITHLGGGAKVASLTTLGTPHHGSPVADHVCSTLSPFRLFAGVHALTTIAMRQFNADTPDHDGVIYRSYAGARPLAQLPWLMRRYARIIEQAEGDNDSQVSRQSAAWGDLVSVVPADHFELMSLNIWLNPFRRREPFDPLPLYRDIGCWILQQQ</sequence>
<dbReference type="Pfam" id="PF12697">
    <property type="entry name" value="Abhydrolase_6"/>
    <property type="match status" value="1"/>
</dbReference>
<evidence type="ECO:0000313" key="2">
    <source>
        <dbReference type="EMBL" id="EAU54593.1"/>
    </source>
</evidence>
<dbReference type="Proteomes" id="UP000005297">
    <property type="component" value="Unassembled WGS sequence"/>
</dbReference>
<dbReference type="InterPro" id="IPR029058">
    <property type="entry name" value="AB_hydrolase_fold"/>
</dbReference>
<comment type="caution">
    <text evidence="2">The sequence shown here is derived from an EMBL/GenBank/DDBJ whole genome shotgun (WGS) entry which is preliminary data.</text>
</comment>
<dbReference type="RefSeq" id="WP_009849095.1">
    <property type="nucleotide sequence ID" value="NZ_DS022294.1"/>
</dbReference>
<dbReference type="ESTHER" id="9prot-q0ez31">
    <property type="family name" value="PGAP1"/>
</dbReference>
<accession>Q0EZ31</accession>
<dbReference type="eggNOG" id="COG1075">
    <property type="taxonomic scope" value="Bacteria"/>
</dbReference>
<dbReference type="HOGENOM" id="CLU_015737_1_2_0"/>
<dbReference type="InParanoid" id="Q0EZ31"/>
<dbReference type="AlphaFoldDB" id="Q0EZ31"/>
<keyword evidence="3" id="KW-1185">Reference proteome</keyword>
<proteinExistence type="predicted"/>
<feature type="domain" description="AB hydrolase-1" evidence="1">
    <location>
        <begin position="7"/>
        <end position="201"/>
    </location>
</feature>
<dbReference type="Gene3D" id="3.40.50.1820">
    <property type="entry name" value="alpha/beta hydrolase"/>
    <property type="match status" value="1"/>
</dbReference>
<name>Q0EZ31_9PROT</name>
<evidence type="ECO:0000259" key="1">
    <source>
        <dbReference type="Pfam" id="PF12697"/>
    </source>
</evidence>